<dbReference type="HOGENOM" id="CLU_2373392_0_0_1"/>
<dbReference type="EMBL" id="KN819337">
    <property type="protein sequence ID" value="KIJ15368.1"/>
    <property type="molecule type" value="Genomic_DNA"/>
</dbReference>
<gene>
    <name evidence="2" type="ORF">PAXINDRAFT_11911</name>
</gene>
<organism evidence="2 3">
    <name type="scientific">Paxillus involutus ATCC 200175</name>
    <dbReference type="NCBI Taxonomy" id="664439"/>
    <lineage>
        <taxon>Eukaryota</taxon>
        <taxon>Fungi</taxon>
        <taxon>Dikarya</taxon>
        <taxon>Basidiomycota</taxon>
        <taxon>Agaricomycotina</taxon>
        <taxon>Agaricomycetes</taxon>
        <taxon>Agaricomycetidae</taxon>
        <taxon>Boletales</taxon>
        <taxon>Paxilineae</taxon>
        <taxon>Paxillaceae</taxon>
        <taxon>Paxillus</taxon>
    </lineage>
</organism>
<keyword evidence="3" id="KW-1185">Reference proteome</keyword>
<accession>A0A0C9TYH6</accession>
<sequence length="95" mass="10797">MRDRAEMAEKWERVVKTRSGDEAKDVEERHNDVTVEGEESASMIDDKHEWKRVDRKERGRVKMGLTTGVEDDQHEAASPQEPPPPAPPPSPNPPE</sequence>
<reference evidence="2 3" key="1">
    <citation type="submission" date="2014-06" db="EMBL/GenBank/DDBJ databases">
        <authorList>
            <consortium name="DOE Joint Genome Institute"/>
            <person name="Kuo A."/>
            <person name="Kohler A."/>
            <person name="Nagy L.G."/>
            <person name="Floudas D."/>
            <person name="Copeland A."/>
            <person name="Barry K.W."/>
            <person name="Cichocki N."/>
            <person name="Veneault-Fourrey C."/>
            <person name="LaButti K."/>
            <person name="Lindquist E.A."/>
            <person name="Lipzen A."/>
            <person name="Lundell T."/>
            <person name="Morin E."/>
            <person name="Murat C."/>
            <person name="Sun H."/>
            <person name="Tunlid A."/>
            <person name="Henrissat B."/>
            <person name="Grigoriev I.V."/>
            <person name="Hibbett D.S."/>
            <person name="Martin F."/>
            <person name="Nordberg H.P."/>
            <person name="Cantor M.N."/>
            <person name="Hua S.X."/>
        </authorList>
    </citation>
    <scope>NUCLEOTIDE SEQUENCE [LARGE SCALE GENOMIC DNA]</scope>
    <source>
        <strain evidence="2 3">ATCC 200175</strain>
    </source>
</reference>
<feature type="compositionally biased region" description="Pro residues" evidence="1">
    <location>
        <begin position="80"/>
        <end position="95"/>
    </location>
</feature>
<dbReference type="AlphaFoldDB" id="A0A0C9TYH6"/>
<dbReference type="Proteomes" id="UP000053647">
    <property type="component" value="Unassembled WGS sequence"/>
</dbReference>
<feature type="region of interest" description="Disordered" evidence="1">
    <location>
        <begin position="1"/>
        <end position="95"/>
    </location>
</feature>
<evidence type="ECO:0000313" key="3">
    <source>
        <dbReference type="Proteomes" id="UP000053647"/>
    </source>
</evidence>
<feature type="compositionally biased region" description="Basic and acidic residues" evidence="1">
    <location>
        <begin position="1"/>
        <end position="33"/>
    </location>
</feature>
<proteinExistence type="predicted"/>
<reference evidence="3" key="2">
    <citation type="submission" date="2015-01" db="EMBL/GenBank/DDBJ databases">
        <title>Evolutionary Origins and Diversification of the Mycorrhizal Mutualists.</title>
        <authorList>
            <consortium name="DOE Joint Genome Institute"/>
            <consortium name="Mycorrhizal Genomics Consortium"/>
            <person name="Kohler A."/>
            <person name="Kuo A."/>
            <person name="Nagy L.G."/>
            <person name="Floudas D."/>
            <person name="Copeland A."/>
            <person name="Barry K.W."/>
            <person name="Cichocki N."/>
            <person name="Veneault-Fourrey C."/>
            <person name="LaButti K."/>
            <person name="Lindquist E.A."/>
            <person name="Lipzen A."/>
            <person name="Lundell T."/>
            <person name="Morin E."/>
            <person name="Murat C."/>
            <person name="Riley R."/>
            <person name="Ohm R."/>
            <person name="Sun H."/>
            <person name="Tunlid A."/>
            <person name="Henrissat B."/>
            <person name="Grigoriev I.V."/>
            <person name="Hibbett D.S."/>
            <person name="Martin F."/>
        </authorList>
    </citation>
    <scope>NUCLEOTIDE SEQUENCE [LARGE SCALE GENOMIC DNA]</scope>
    <source>
        <strain evidence="3">ATCC 200175</strain>
    </source>
</reference>
<evidence type="ECO:0000256" key="1">
    <source>
        <dbReference type="SAM" id="MobiDB-lite"/>
    </source>
</evidence>
<name>A0A0C9TYH6_PAXIN</name>
<feature type="compositionally biased region" description="Basic and acidic residues" evidence="1">
    <location>
        <begin position="44"/>
        <end position="57"/>
    </location>
</feature>
<protein>
    <submittedName>
        <fullName evidence="2">Uncharacterized protein</fullName>
    </submittedName>
</protein>
<evidence type="ECO:0000313" key="2">
    <source>
        <dbReference type="EMBL" id="KIJ15368.1"/>
    </source>
</evidence>